<dbReference type="Pfam" id="PF13098">
    <property type="entry name" value="Thioredoxin_2"/>
    <property type="match status" value="2"/>
</dbReference>
<gene>
    <name evidence="3" type="ORF">Thpro_020176</name>
</gene>
<dbReference type="InterPro" id="IPR012336">
    <property type="entry name" value="Thioredoxin-like_fold"/>
</dbReference>
<keyword evidence="1" id="KW-0732">Signal</keyword>
<evidence type="ECO:0000256" key="1">
    <source>
        <dbReference type="ARBA" id="ARBA00022729"/>
    </source>
</evidence>
<proteinExistence type="predicted"/>
<keyword evidence="4" id="KW-1185">Reference proteome</keyword>
<protein>
    <submittedName>
        <fullName evidence="3">Thioredoxin</fullName>
    </submittedName>
</protein>
<dbReference type="InterPro" id="IPR013766">
    <property type="entry name" value="Thioredoxin_domain"/>
</dbReference>
<accession>A0A1A6C7D4</accession>
<dbReference type="InterPro" id="IPR036249">
    <property type="entry name" value="Thioredoxin-like_sf"/>
</dbReference>
<dbReference type="AlphaFoldDB" id="A0A1A6C7D4"/>
<dbReference type="SUPFAM" id="SSF52833">
    <property type="entry name" value="Thioredoxin-like"/>
    <property type="match status" value="2"/>
</dbReference>
<dbReference type="EMBL" id="JQSG02000001">
    <property type="protein sequence ID" value="OBS10460.1"/>
    <property type="molecule type" value="Genomic_DNA"/>
</dbReference>
<dbReference type="CDD" id="cd02951">
    <property type="entry name" value="SoxW"/>
    <property type="match status" value="1"/>
</dbReference>
<organism evidence="3 4">
    <name type="scientific">Acidihalobacter prosperus</name>
    <dbReference type="NCBI Taxonomy" id="160660"/>
    <lineage>
        <taxon>Bacteria</taxon>
        <taxon>Pseudomonadati</taxon>
        <taxon>Pseudomonadota</taxon>
        <taxon>Gammaproteobacteria</taxon>
        <taxon>Chromatiales</taxon>
        <taxon>Ectothiorhodospiraceae</taxon>
        <taxon>Acidihalobacter</taxon>
    </lineage>
</organism>
<dbReference type="PANTHER" id="PTHR15337:SF11">
    <property type="entry name" value="THIOREDOXIN DOMAIN-CONTAINING PROTEIN"/>
    <property type="match status" value="1"/>
</dbReference>
<dbReference type="Proteomes" id="UP000029273">
    <property type="component" value="Unassembled WGS sequence"/>
</dbReference>
<dbReference type="PANTHER" id="PTHR15337">
    <property type="entry name" value="ANTERIOR GRADIENT PROTEIN-RELATED"/>
    <property type="match status" value="1"/>
</dbReference>
<evidence type="ECO:0000259" key="2">
    <source>
        <dbReference type="PROSITE" id="PS51352"/>
    </source>
</evidence>
<sequence>MLLALGLGSAQARVEGELAPGLVNPGAHEQPAWFKQSFLDMREDVGEARAQGKRVMLYFYQDGCPYCAKLLRDNFAQSTLSDATRRYFDVIAINMWGDREVTDFEGRKTTEKRFAKMLKVMFTPTVLLLDGDGNVALRINGYFPPHRFLAAIRYVGEGLDAKETFREYLARTSPEPASGQLHHLPGELQPPYRLQATLKRDPRPLLVLFEQRQCGDCDELHDVVFKRPETQRLLKRFQVVILDMWAATPLTTPDGRHTTVAAWASALKVDYAPSMVFFDREGRKVFATGGYLRAFHVQSALDYVASGAYLRQPEFQRYIETRADALRAKGVKVDIWR</sequence>
<feature type="domain" description="Thioredoxin" evidence="2">
    <location>
        <begin position="13"/>
        <end position="157"/>
    </location>
</feature>
<reference evidence="3 4" key="1">
    <citation type="journal article" date="2014" name="Genome Announc.">
        <title>Draft Genome Sequence of the Iron-Oxidizing, Acidophilic, and Halotolerant 'Thiobacillus prosperus' Type Strain DSM 5130.</title>
        <authorList>
            <person name="Ossandon F.J."/>
            <person name="Cardenas J.P."/>
            <person name="Corbett M."/>
            <person name="Quatrini R."/>
            <person name="Holmes D.S."/>
            <person name="Watkin E."/>
        </authorList>
    </citation>
    <scope>NUCLEOTIDE SEQUENCE [LARGE SCALE GENOMIC DNA]</scope>
    <source>
        <strain evidence="3 4">DSM 5130</strain>
    </source>
</reference>
<comment type="caution">
    <text evidence="3">The sequence shown here is derived from an EMBL/GenBank/DDBJ whole genome shotgun (WGS) entry which is preliminary data.</text>
</comment>
<evidence type="ECO:0000313" key="4">
    <source>
        <dbReference type="Proteomes" id="UP000029273"/>
    </source>
</evidence>
<dbReference type="InterPro" id="IPR041737">
    <property type="entry name" value="SoxW"/>
</dbReference>
<dbReference type="Gene3D" id="3.40.30.10">
    <property type="entry name" value="Glutaredoxin"/>
    <property type="match status" value="2"/>
</dbReference>
<evidence type="ECO:0000313" key="3">
    <source>
        <dbReference type="EMBL" id="OBS10460.1"/>
    </source>
</evidence>
<name>A0A1A6C7D4_9GAMM</name>
<dbReference type="InterPro" id="IPR051099">
    <property type="entry name" value="AGR/TXD"/>
</dbReference>
<dbReference type="PROSITE" id="PS51352">
    <property type="entry name" value="THIOREDOXIN_2"/>
    <property type="match status" value="1"/>
</dbReference>